<feature type="coiled-coil region" evidence="1">
    <location>
        <begin position="359"/>
        <end position="405"/>
    </location>
</feature>
<keyword evidence="5" id="KW-1185">Reference proteome</keyword>
<name>A0A1J4JMT3_9EUKA</name>
<gene>
    <name evidence="4" type="ORF">TRFO_33776</name>
</gene>
<evidence type="ECO:0000313" key="4">
    <source>
        <dbReference type="EMBL" id="OHS99743.1"/>
    </source>
</evidence>
<dbReference type="GeneID" id="94843975"/>
<evidence type="ECO:0000313" key="5">
    <source>
        <dbReference type="Proteomes" id="UP000179807"/>
    </source>
</evidence>
<dbReference type="Proteomes" id="UP000179807">
    <property type="component" value="Unassembled WGS sequence"/>
</dbReference>
<accession>A0A1J4JMT3</accession>
<keyword evidence="1" id="KW-0175">Coiled coil</keyword>
<dbReference type="Pfam" id="PF10416">
    <property type="entry name" value="IBD"/>
    <property type="match status" value="1"/>
</dbReference>
<protein>
    <recommendedName>
        <fullName evidence="3">Initiator binding domain-containing protein</fullName>
    </recommendedName>
</protein>
<evidence type="ECO:0000256" key="1">
    <source>
        <dbReference type="SAM" id="Coils"/>
    </source>
</evidence>
<reference evidence="4" key="1">
    <citation type="submission" date="2016-10" db="EMBL/GenBank/DDBJ databases">
        <authorList>
            <person name="Benchimol M."/>
            <person name="Almeida L.G."/>
            <person name="Vasconcelos A.T."/>
            <person name="Perreira-Neves A."/>
            <person name="Rosa I.A."/>
            <person name="Tasca T."/>
            <person name="Bogo M.R."/>
            <person name="de Souza W."/>
        </authorList>
    </citation>
    <scope>NUCLEOTIDE SEQUENCE [LARGE SCALE GENOMIC DNA]</scope>
    <source>
        <strain evidence="4">K</strain>
    </source>
</reference>
<organism evidence="4 5">
    <name type="scientific">Tritrichomonas foetus</name>
    <dbReference type="NCBI Taxonomy" id="1144522"/>
    <lineage>
        <taxon>Eukaryota</taxon>
        <taxon>Metamonada</taxon>
        <taxon>Parabasalia</taxon>
        <taxon>Tritrichomonadida</taxon>
        <taxon>Tritrichomonadidae</taxon>
        <taxon>Tritrichomonas</taxon>
    </lineage>
</organism>
<evidence type="ECO:0000256" key="2">
    <source>
        <dbReference type="SAM" id="MobiDB-lite"/>
    </source>
</evidence>
<proteinExistence type="predicted"/>
<feature type="domain" description="Initiator binding" evidence="3">
    <location>
        <begin position="23"/>
        <end position="147"/>
    </location>
</feature>
<comment type="caution">
    <text evidence="4">The sequence shown here is derived from an EMBL/GenBank/DDBJ whole genome shotgun (WGS) entry which is preliminary data.</text>
</comment>
<dbReference type="AlphaFoldDB" id="A0A1J4JMT3"/>
<dbReference type="InterPro" id="IPR018845">
    <property type="entry name" value="Initiator-bd"/>
</dbReference>
<dbReference type="RefSeq" id="XP_068352880.1">
    <property type="nucleotide sequence ID" value="XM_068509271.1"/>
</dbReference>
<evidence type="ECO:0000259" key="3">
    <source>
        <dbReference type="Pfam" id="PF10416"/>
    </source>
</evidence>
<dbReference type="VEuPathDB" id="TrichDB:TRFO_33776"/>
<dbReference type="EMBL" id="MLAK01000990">
    <property type="protein sequence ID" value="OHS99743.1"/>
    <property type="molecule type" value="Genomic_DNA"/>
</dbReference>
<feature type="region of interest" description="Disordered" evidence="2">
    <location>
        <begin position="177"/>
        <end position="204"/>
    </location>
</feature>
<sequence>MTQHGSHQNQSAPKYWWLLSEPDRVAYTYIRTYIKNNPESNQRNKRLSAFTDMLDVIRRYAVRGDSGDANRCLVCGILWLPGAIAINTHQLGFLMAKCKSSINGSLQILGYKEKIMRKTASDLVANTLIAIRDDRSELRKWTVRCQDDSILELPNLMNNEVSTGNSSENDQKDINEASENEKSAKNSNNKSSNKKEEKIQEDEDEYDLFDDQIDFEITSQNHFPENSSIINNSVPNITNNLANSLNNNRANNLNPNLTTNLSSTMTQLSLNNDSTVSTQNNHPQLNQLDHLQQMQQILQIQQIHQLQQYQQTQQMLQNHNQLHQQLQQIQQSQPMQSQIMQFMNCQQIQTLPQNPTIQQEQAMQKVQQLQQQLQIMKQLQEYQQVQQQQAQQQQVQQQQVQQQQNQDVFSNDINLQQKPHLSGIPEQFEFVQKAQKDQMIHTQQDQVAIQQQNDILSAHEDSIQSMLHPFDNELFDFPLPPKKSEFEKNIEFPKNLGMDNIEPSKPEGLDFTKEDAILNMALSGYNEKFSDIANDFWNIEIMNSDSFFL</sequence>